<feature type="transmembrane region" description="Helical" evidence="1">
    <location>
        <begin position="21"/>
        <end position="41"/>
    </location>
</feature>
<gene>
    <name evidence="2" type="ORF">SAMN04490243_0894</name>
</gene>
<evidence type="ECO:0000313" key="2">
    <source>
        <dbReference type="EMBL" id="SFR34836.1"/>
    </source>
</evidence>
<evidence type="ECO:0000313" key="3">
    <source>
        <dbReference type="Proteomes" id="UP000199534"/>
    </source>
</evidence>
<dbReference type="EMBL" id="FOYQ01000001">
    <property type="protein sequence ID" value="SFR34836.1"/>
    <property type="molecule type" value="Genomic_DNA"/>
</dbReference>
<dbReference type="AlphaFoldDB" id="A0A1I6FY40"/>
<keyword evidence="1" id="KW-0812">Transmembrane</keyword>
<keyword evidence="3" id="KW-1185">Reference proteome</keyword>
<name>A0A1I6FY40_9FLAO</name>
<dbReference type="Proteomes" id="UP000199534">
    <property type="component" value="Unassembled WGS sequence"/>
</dbReference>
<keyword evidence="1" id="KW-0472">Membrane</keyword>
<proteinExistence type="predicted"/>
<dbReference type="OrthoDB" id="1551090at2"/>
<reference evidence="2 3" key="1">
    <citation type="submission" date="2016-10" db="EMBL/GenBank/DDBJ databases">
        <authorList>
            <person name="de Groot N.N."/>
        </authorList>
    </citation>
    <scope>NUCLEOTIDE SEQUENCE [LARGE SCALE GENOMIC DNA]</scope>
    <source>
        <strain evidence="2 3">DSM 21019</strain>
    </source>
</reference>
<feature type="transmembrane region" description="Helical" evidence="1">
    <location>
        <begin position="85"/>
        <end position="102"/>
    </location>
</feature>
<accession>A0A1I6FY40</accession>
<sequence>MNSVTMERKSERLRRVRLLALWTFVWTISTALVVFGSEFIWNGTKGLTVFALGINILLGIGMILAHRNFLEILDELERKIQLESMAITLGLTLVIGLAYSMLDVTDVIPWDAEISFLVMFMGICYMLAIFMNTRRYR</sequence>
<keyword evidence="1" id="KW-1133">Transmembrane helix</keyword>
<feature type="transmembrane region" description="Helical" evidence="1">
    <location>
        <begin position="47"/>
        <end position="65"/>
    </location>
</feature>
<organism evidence="2 3">
    <name type="scientific">Robiginitalea myxolifaciens</name>
    <dbReference type="NCBI Taxonomy" id="400055"/>
    <lineage>
        <taxon>Bacteria</taxon>
        <taxon>Pseudomonadati</taxon>
        <taxon>Bacteroidota</taxon>
        <taxon>Flavobacteriia</taxon>
        <taxon>Flavobacteriales</taxon>
        <taxon>Flavobacteriaceae</taxon>
        <taxon>Robiginitalea</taxon>
    </lineage>
</organism>
<dbReference type="STRING" id="400055.SAMN04490243_0894"/>
<feature type="transmembrane region" description="Helical" evidence="1">
    <location>
        <begin position="114"/>
        <end position="131"/>
    </location>
</feature>
<protein>
    <submittedName>
        <fullName evidence="2">Uncharacterized protein</fullName>
    </submittedName>
</protein>
<evidence type="ECO:0000256" key="1">
    <source>
        <dbReference type="SAM" id="Phobius"/>
    </source>
</evidence>